<gene>
    <name evidence="1" type="ORF">BG36_14060</name>
</gene>
<organism evidence="1 2">
    <name type="scientific">Aquamicrobium defluvii</name>
    <dbReference type="NCBI Taxonomy" id="69279"/>
    <lineage>
        <taxon>Bacteria</taxon>
        <taxon>Pseudomonadati</taxon>
        <taxon>Pseudomonadota</taxon>
        <taxon>Alphaproteobacteria</taxon>
        <taxon>Hyphomicrobiales</taxon>
        <taxon>Phyllobacteriaceae</taxon>
        <taxon>Aquamicrobium</taxon>
    </lineage>
</organism>
<dbReference type="Proteomes" id="UP000019849">
    <property type="component" value="Unassembled WGS sequence"/>
</dbReference>
<dbReference type="RefSeq" id="WP_035030719.1">
    <property type="nucleotide sequence ID" value="NZ_KK073901.1"/>
</dbReference>
<evidence type="ECO:0000313" key="2">
    <source>
        <dbReference type="Proteomes" id="UP000019849"/>
    </source>
</evidence>
<evidence type="ECO:0000313" key="1">
    <source>
        <dbReference type="EMBL" id="EXL02733.1"/>
    </source>
</evidence>
<proteinExistence type="predicted"/>
<reference evidence="1 2" key="1">
    <citation type="submission" date="2014-02" db="EMBL/GenBank/DDBJ databases">
        <title>Aquamicrobium defluvii Genome sequencing.</title>
        <authorList>
            <person name="Wang X."/>
        </authorList>
    </citation>
    <scope>NUCLEOTIDE SEQUENCE [LARGE SCALE GENOMIC DNA]</scope>
    <source>
        <strain evidence="1 2">W13Z1</strain>
    </source>
</reference>
<dbReference type="HOGENOM" id="CLU_1154527_0_0_5"/>
<sequence length="240" mass="26136">MNRGNPPFKRIVLEFKRGSHNAEAIQLAAELAELFQVDLLGRFVEDSGLAQLARTPFAREFRMLEGEWRDLDSQSAARSVELAIAAARRLFMQAVASSPVSRDFEVLRAEASAEQRPSAQELVAVVQDPDTGEEIFLSRLGVSQGDTIGVLLLPRQKARHHGPIVVIAATEDEPSVAIAAQVAAAAREMVLRLDWPPDPSWGSMANARLVVVTASRFCEIAPHTTTILAGVPILILGNER</sequence>
<accession>A0A011UA15</accession>
<evidence type="ECO:0008006" key="3">
    <source>
        <dbReference type="Google" id="ProtNLM"/>
    </source>
</evidence>
<dbReference type="STRING" id="69279.BG36_14060"/>
<protein>
    <recommendedName>
        <fullName evidence="3">Universal stress protein</fullName>
    </recommendedName>
</protein>
<comment type="caution">
    <text evidence="1">The sequence shown here is derived from an EMBL/GenBank/DDBJ whole genome shotgun (WGS) entry which is preliminary data.</text>
</comment>
<name>A0A011UA15_9HYPH</name>
<dbReference type="AlphaFoldDB" id="A0A011UA15"/>
<dbReference type="eggNOG" id="ENOG5033P02">
    <property type="taxonomic scope" value="Bacteria"/>
</dbReference>
<dbReference type="EMBL" id="JENY01000029">
    <property type="protein sequence ID" value="EXL02733.1"/>
    <property type="molecule type" value="Genomic_DNA"/>
</dbReference>